<dbReference type="PANTHER" id="PTHR37299:SF1">
    <property type="entry name" value="STAGE 0 SPORULATION PROTEIN A HOMOLOG"/>
    <property type="match status" value="1"/>
</dbReference>
<dbReference type="GO" id="GO:0000156">
    <property type="term" value="F:phosphorelay response regulator activity"/>
    <property type="evidence" value="ECO:0007669"/>
    <property type="project" value="InterPro"/>
</dbReference>
<dbReference type="OrthoDB" id="9796655at2"/>
<dbReference type="SUPFAM" id="SSF52172">
    <property type="entry name" value="CheY-like"/>
    <property type="match status" value="1"/>
</dbReference>
<accession>A0A1I7HS79</accession>
<dbReference type="PANTHER" id="PTHR37299">
    <property type="entry name" value="TRANSCRIPTIONAL REGULATOR-RELATED"/>
    <property type="match status" value="1"/>
</dbReference>
<dbReference type="Pfam" id="PF00072">
    <property type="entry name" value="Response_reg"/>
    <property type="match status" value="1"/>
</dbReference>
<reference evidence="4 5" key="1">
    <citation type="submission" date="2016-10" db="EMBL/GenBank/DDBJ databases">
        <authorList>
            <person name="de Groot N.N."/>
        </authorList>
    </citation>
    <scope>NUCLEOTIDE SEQUENCE [LARGE SCALE GENOMIC DNA]</scope>
    <source>
        <strain evidence="4 5">R-24608</strain>
    </source>
</reference>
<protein>
    <submittedName>
        <fullName evidence="4">DNA-binding response regulator, LytR/AlgR family</fullName>
    </submittedName>
</protein>
<feature type="modified residue" description="4-aspartylphosphate" evidence="1">
    <location>
        <position position="58"/>
    </location>
</feature>
<organism evidence="4 5">
    <name type="scientific">Paenacidovorax caeni</name>
    <dbReference type="NCBI Taxonomy" id="343013"/>
    <lineage>
        <taxon>Bacteria</taxon>
        <taxon>Pseudomonadati</taxon>
        <taxon>Pseudomonadota</taxon>
        <taxon>Betaproteobacteria</taxon>
        <taxon>Burkholderiales</taxon>
        <taxon>Comamonadaceae</taxon>
        <taxon>Paenacidovorax</taxon>
    </lineage>
</organism>
<dbReference type="PROSITE" id="PS50930">
    <property type="entry name" value="HTH_LYTTR"/>
    <property type="match status" value="1"/>
</dbReference>
<dbReference type="Gene3D" id="2.40.50.1020">
    <property type="entry name" value="LytTr DNA-binding domain"/>
    <property type="match status" value="1"/>
</dbReference>
<dbReference type="InterPro" id="IPR046947">
    <property type="entry name" value="LytR-like"/>
</dbReference>
<keyword evidence="5" id="KW-1185">Reference proteome</keyword>
<feature type="domain" description="HTH LytTR-type" evidence="3">
    <location>
        <begin position="169"/>
        <end position="236"/>
    </location>
</feature>
<dbReference type="Proteomes" id="UP000183656">
    <property type="component" value="Unassembled WGS sequence"/>
</dbReference>
<evidence type="ECO:0000313" key="5">
    <source>
        <dbReference type="Proteomes" id="UP000183656"/>
    </source>
</evidence>
<sequence length="249" mass="28020">MVRIAICDDMSHELRHLVALTEQYVSRNGVDAEVIGFNHPDALLTAMEAERFHVYVLDIVMPMVSGLELGKAIRRIDREAQIIYASTEPQFALQAYAAHPLSYLVKPIGAPQLFDALALALARVATAEEPCFAVKTLDSLRVVNMAHIICCEYSNHAAIFNMASGETVRSRTFRENFSEYCAPLLRERHFLQCHASFVVNMRRIERFAKGDFTLHGGKTIPIAPKRYAVVRDTYMNYLMARTGGQVNAR</sequence>
<dbReference type="SMART" id="SM00850">
    <property type="entry name" value="LytTR"/>
    <property type="match status" value="1"/>
</dbReference>
<dbReference type="GO" id="GO:0003677">
    <property type="term" value="F:DNA binding"/>
    <property type="evidence" value="ECO:0007669"/>
    <property type="project" value="UniProtKB-KW"/>
</dbReference>
<dbReference type="RefSeq" id="WP_054255314.1">
    <property type="nucleotide sequence ID" value="NZ_CYIG01000006.1"/>
</dbReference>
<dbReference type="InterPro" id="IPR001789">
    <property type="entry name" value="Sig_transdc_resp-reg_receiver"/>
</dbReference>
<proteinExistence type="predicted"/>
<evidence type="ECO:0000259" key="3">
    <source>
        <dbReference type="PROSITE" id="PS50930"/>
    </source>
</evidence>
<evidence type="ECO:0000256" key="1">
    <source>
        <dbReference type="PROSITE-ProRule" id="PRU00169"/>
    </source>
</evidence>
<dbReference type="SMART" id="SM00448">
    <property type="entry name" value="REC"/>
    <property type="match status" value="1"/>
</dbReference>
<dbReference type="InterPro" id="IPR011006">
    <property type="entry name" value="CheY-like_superfamily"/>
</dbReference>
<evidence type="ECO:0000313" key="4">
    <source>
        <dbReference type="EMBL" id="SFU63510.1"/>
    </source>
</evidence>
<feature type="domain" description="Response regulatory" evidence="2">
    <location>
        <begin position="3"/>
        <end position="121"/>
    </location>
</feature>
<name>A0A1I7HS79_9BURK</name>
<dbReference type="Gene3D" id="3.40.50.2300">
    <property type="match status" value="1"/>
</dbReference>
<keyword evidence="1" id="KW-0597">Phosphoprotein</keyword>
<dbReference type="AlphaFoldDB" id="A0A1I7HS79"/>
<dbReference type="CDD" id="cd00156">
    <property type="entry name" value="REC"/>
    <property type="match status" value="1"/>
</dbReference>
<evidence type="ECO:0000259" key="2">
    <source>
        <dbReference type="PROSITE" id="PS50110"/>
    </source>
</evidence>
<dbReference type="PROSITE" id="PS50110">
    <property type="entry name" value="RESPONSE_REGULATORY"/>
    <property type="match status" value="1"/>
</dbReference>
<keyword evidence="4" id="KW-0238">DNA-binding</keyword>
<dbReference type="InterPro" id="IPR007492">
    <property type="entry name" value="LytTR_DNA-bd_dom"/>
</dbReference>
<dbReference type="Pfam" id="PF04397">
    <property type="entry name" value="LytTR"/>
    <property type="match status" value="1"/>
</dbReference>
<dbReference type="STRING" id="343013.SAMN04489707_101227"/>
<gene>
    <name evidence="4" type="ORF">SAMN04489707_101227</name>
</gene>
<dbReference type="EMBL" id="FPBX01000012">
    <property type="protein sequence ID" value="SFU63510.1"/>
    <property type="molecule type" value="Genomic_DNA"/>
</dbReference>